<feature type="region of interest" description="Disordered" evidence="1">
    <location>
        <begin position="1"/>
        <end position="37"/>
    </location>
</feature>
<feature type="compositionally biased region" description="Polar residues" evidence="1">
    <location>
        <begin position="442"/>
        <end position="451"/>
    </location>
</feature>
<organism evidence="2 3">
    <name type="scientific">Austropuccinia psidii MF-1</name>
    <dbReference type="NCBI Taxonomy" id="1389203"/>
    <lineage>
        <taxon>Eukaryota</taxon>
        <taxon>Fungi</taxon>
        <taxon>Dikarya</taxon>
        <taxon>Basidiomycota</taxon>
        <taxon>Pucciniomycotina</taxon>
        <taxon>Pucciniomycetes</taxon>
        <taxon>Pucciniales</taxon>
        <taxon>Sphaerophragmiaceae</taxon>
        <taxon>Austropuccinia</taxon>
    </lineage>
</organism>
<reference evidence="2" key="1">
    <citation type="submission" date="2021-03" db="EMBL/GenBank/DDBJ databases">
        <title>Draft genome sequence of rust myrtle Austropuccinia psidii MF-1, a brazilian biotype.</title>
        <authorList>
            <person name="Quecine M.C."/>
            <person name="Pachon D.M.R."/>
            <person name="Bonatelli M.L."/>
            <person name="Correr F.H."/>
            <person name="Franceschini L.M."/>
            <person name="Leite T.F."/>
            <person name="Margarido G.R.A."/>
            <person name="Almeida C.A."/>
            <person name="Ferrarezi J.A."/>
            <person name="Labate C.A."/>
        </authorList>
    </citation>
    <scope>NUCLEOTIDE SEQUENCE</scope>
    <source>
        <strain evidence="2">MF-1</strain>
    </source>
</reference>
<dbReference type="EMBL" id="AVOT02024641">
    <property type="protein sequence ID" value="MBW0515455.1"/>
    <property type="molecule type" value="Genomic_DNA"/>
</dbReference>
<feature type="region of interest" description="Disordered" evidence="1">
    <location>
        <begin position="418"/>
        <end position="475"/>
    </location>
</feature>
<feature type="compositionally biased region" description="Polar residues" evidence="1">
    <location>
        <begin position="22"/>
        <end position="37"/>
    </location>
</feature>
<gene>
    <name evidence="2" type="ORF">O181_055170</name>
</gene>
<proteinExistence type="predicted"/>
<dbReference type="Proteomes" id="UP000765509">
    <property type="component" value="Unassembled WGS sequence"/>
</dbReference>
<dbReference type="AlphaFoldDB" id="A0A9Q3HV05"/>
<keyword evidence="3" id="KW-1185">Reference proteome</keyword>
<feature type="compositionally biased region" description="Polar residues" evidence="1">
    <location>
        <begin position="418"/>
        <end position="434"/>
    </location>
</feature>
<sequence>MPTDFRSERPRHFFRQSPPENPKSSTISTFPSQSANTTLMDFSSTTTRSLGQKTPPVPHCGFLYHQPPGQHIESYSWTSSSIPEHPFSHYDNTTLNTPKMYNKTSTSVVHNTACKENIHITPLAISKTSLNQCHKSSCSLHNHSNNTASILYKTAESSKLSTIITENHNSNAQPQSNQHDECNVPFHDISNAMPKTTQIPSPLQQSIISKNTFDFTPLPILTVSPSQLHESSSTNPKTLTCTVNATTMVPPTSKLSTALQESHIMAVQESFSFTSPMSEVTYSQCKKSSVNPSEPLEMVESAAATILLLSKPTMPPPKNSSMKPSFYKPFSFEFTNPHIATQISNPFALTPPPKVAPPSKEMPLNAKKRHPPSSANPTDAPLQKLEKKVRFTGLENTKQGQSMEFTCSSEILTLPLKQSQSTPTYLPENASSGSGSDGLKTLGSSKLSTTHASHEKGVVYSSEDEELEATQKNSI</sequence>
<evidence type="ECO:0000313" key="3">
    <source>
        <dbReference type="Proteomes" id="UP000765509"/>
    </source>
</evidence>
<protein>
    <submittedName>
        <fullName evidence="2">Uncharacterized protein</fullName>
    </submittedName>
</protein>
<evidence type="ECO:0000256" key="1">
    <source>
        <dbReference type="SAM" id="MobiDB-lite"/>
    </source>
</evidence>
<evidence type="ECO:0000313" key="2">
    <source>
        <dbReference type="EMBL" id="MBW0515455.1"/>
    </source>
</evidence>
<feature type="compositionally biased region" description="Basic and acidic residues" evidence="1">
    <location>
        <begin position="1"/>
        <end position="11"/>
    </location>
</feature>
<name>A0A9Q3HV05_9BASI</name>
<accession>A0A9Q3HV05</accession>
<feature type="region of interest" description="Disordered" evidence="1">
    <location>
        <begin position="345"/>
        <end position="385"/>
    </location>
</feature>
<comment type="caution">
    <text evidence="2">The sequence shown here is derived from an EMBL/GenBank/DDBJ whole genome shotgun (WGS) entry which is preliminary data.</text>
</comment>